<dbReference type="EMBL" id="KQ964633">
    <property type="protein sequence ID" value="KXN67494.1"/>
    <property type="molecule type" value="Genomic_DNA"/>
</dbReference>
<sequence length="128" mass="14378">MNYFRLITTPAFNQIKRVSTRQFSSFGPILQLASKPSGASTIPGKPEQPNRNIKGPVINDGIIAKVIKLINEEGELVGTQKTSDVLKDLDTKVHVLVQVTNDRPPTCKIMVKNDWLKQQKQKQKIQKI</sequence>
<dbReference type="InterPro" id="IPR001288">
    <property type="entry name" value="Translation_initiation_fac_3"/>
</dbReference>
<proteinExistence type="predicted"/>
<feature type="domain" description="Translation initiation factor 3 N-terminal" evidence="1">
    <location>
        <begin position="58"/>
        <end position="124"/>
    </location>
</feature>
<protein>
    <recommendedName>
        <fullName evidence="1">Translation initiation factor 3 N-terminal domain-containing protein</fullName>
    </recommendedName>
</protein>
<name>A0A137NXW8_CONC2</name>
<dbReference type="InterPro" id="IPR019814">
    <property type="entry name" value="Translation_initiation_fac_3_N"/>
</dbReference>
<dbReference type="PANTHER" id="PTHR10938">
    <property type="entry name" value="TRANSLATION INITIATION FACTOR IF-3"/>
    <property type="match status" value="1"/>
</dbReference>
<dbReference type="GO" id="GO:0043022">
    <property type="term" value="F:ribosome binding"/>
    <property type="evidence" value="ECO:0007669"/>
    <property type="project" value="TreeGrafter"/>
</dbReference>
<dbReference type="Pfam" id="PF05198">
    <property type="entry name" value="IF3_N"/>
    <property type="match status" value="1"/>
</dbReference>
<dbReference type="SUPFAM" id="SSF54364">
    <property type="entry name" value="Translation initiation factor IF3, N-terminal domain"/>
    <property type="match status" value="1"/>
</dbReference>
<dbReference type="GO" id="GO:0032790">
    <property type="term" value="P:ribosome disassembly"/>
    <property type="evidence" value="ECO:0007669"/>
    <property type="project" value="TreeGrafter"/>
</dbReference>
<dbReference type="GO" id="GO:0070124">
    <property type="term" value="P:mitochondrial translational initiation"/>
    <property type="evidence" value="ECO:0007669"/>
    <property type="project" value="TreeGrafter"/>
</dbReference>
<dbReference type="PANTHER" id="PTHR10938:SF0">
    <property type="entry name" value="TRANSLATION INITIATION FACTOR IF-3, MITOCHONDRIAL"/>
    <property type="match status" value="1"/>
</dbReference>
<dbReference type="OrthoDB" id="21573at2759"/>
<dbReference type="GO" id="GO:0005739">
    <property type="term" value="C:mitochondrion"/>
    <property type="evidence" value="ECO:0007669"/>
    <property type="project" value="TreeGrafter"/>
</dbReference>
<dbReference type="InterPro" id="IPR036787">
    <property type="entry name" value="T_IF-3_N_sf"/>
</dbReference>
<evidence type="ECO:0000313" key="2">
    <source>
        <dbReference type="EMBL" id="KXN67494.1"/>
    </source>
</evidence>
<reference evidence="2 3" key="1">
    <citation type="journal article" date="2015" name="Genome Biol. Evol.">
        <title>Phylogenomic analyses indicate that early fungi evolved digesting cell walls of algal ancestors of land plants.</title>
        <authorList>
            <person name="Chang Y."/>
            <person name="Wang S."/>
            <person name="Sekimoto S."/>
            <person name="Aerts A.L."/>
            <person name="Choi C."/>
            <person name="Clum A."/>
            <person name="LaButti K.M."/>
            <person name="Lindquist E.A."/>
            <person name="Yee Ngan C."/>
            <person name="Ohm R.A."/>
            <person name="Salamov A.A."/>
            <person name="Grigoriev I.V."/>
            <person name="Spatafora J.W."/>
            <person name="Berbee M.L."/>
        </authorList>
    </citation>
    <scope>NUCLEOTIDE SEQUENCE [LARGE SCALE GENOMIC DNA]</scope>
    <source>
        <strain evidence="2 3">NRRL 28638</strain>
    </source>
</reference>
<accession>A0A137NXW8</accession>
<keyword evidence="3" id="KW-1185">Reference proteome</keyword>
<dbReference type="GO" id="GO:0003743">
    <property type="term" value="F:translation initiation factor activity"/>
    <property type="evidence" value="ECO:0007669"/>
    <property type="project" value="InterPro"/>
</dbReference>
<gene>
    <name evidence="2" type="ORF">CONCODRAFT_115645</name>
</gene>
<dbReference type="Proteomes" id="UP000070444">
    <property type="component" value="Unassembled WGS sequence"/>
</dbReference>
<evidence type="ECO:0000259" key="1">
    <source>
        <dbReference type="Pfam" id="PF05198"/>
    </source>
</evidence>
<dbReference type="AlphaFoldDB" id="A0A137NXW8"/>
<evidence type="ECO:0000313" key="3">
    <source>
        <dbReference type="Proteomes" id="UP000070444"/>
    </source>
</evidence>
<dbReference type="Gene3D" id="3.10.20.80">
    <property type="entry name" value="Translation initiation factor 3 (IF-3), N-terminal domain"/>
    <property type="match status" value="1"/>
</dbReference>
<organism evidence="2 3">
    <name type="scientific">Conidiobolus coronatus (strain ATCC 28846 / CBS 209.66 / NRRL 28638)</name>
    <name type="common">Delacroixia coronata</name>
    <dbReference type="NCBI Taxonomy" id="796925"/>
    <lineage>
        <taxon>Eukaryota</taxon>
        <taxon>Fungi</taxon>
        <taxon>Fungi incertae sedis</taxon>
        <taxon>Zoopagomycota</taxon>
        <taxon>Entomophthoromycotina</taxon>
        <taxon>Entomophthoromycetes</taxon>
        <taxon>Entomophthorales</taxon>
        <taxon>Ancylistaceae</taxon>
        <taxon>Conidiobolus</taxon>
    </lineage>
</organism>